<comment type="caution">
    <text evidence="1">The sequence shown here is derived from an EMBL/GenBank/DDBJ whole genome shotgun (WGS) entry which is preliminary data.</text>
</comment>
<evidence type="ECO:0000313" key="1">
    <source>
        <dbReference type="EMBL" id="MBD2775850.1"/>
    </source>
</evidence>
<accession>A0A8J6XFQ9</accession>
<dbReference type="AlphaFoldDB" id="A0A8J6XFQ9"/>
<dbReference type="EMBL" id="JACXAE010000086">
    <property type="protein sequence ID" value="MBD2775850.1"/>
    <property type="molecule type" value="Genomic_DNA"/>
</dbReference>
<name>A0A8J6XFQ9_9CYAN</name>
<evidence type="ECO:0000313" key="2">
    <source>
        <dbReference type="Proteomes" id="UP000629098"/>
    </source>
</evidence>
<organism evidence="1 2">
    <name type="scientific">Iningainema tapete BLCC-T55</name>
    <dbReference type="NCBI Taxonomy" id="2748662"/>
    <lineage>
        <taxon>Bacteria</taxon>
        <taxon>Bacillati</taxon>
        <taxon>Cyanobacteriota</taxon>
        <taxon>Cyanophyceae</taxon>
        <taxon>Nostocales</taxon>
        <taxon>Scytonemataceae</taxon>
        <taxon>Iningainema tapete</taxon>
    </lineage>
</organism>
<keyword evidence="2" id="KW-1185">Reference proteome</keyword>
<proteinExistence type="predicted"/>
<dbReference type="RefSeq" id="WP_190834825.1">
    <property type="nucleotide sequence ID" value="NZ_CAWPPI010000086.1"/>
</dbReference>
<sequence>MTLRKNEHHMDAIDQQLLEIVLEVQQYSIEPTFRRLAGRVMVFSDSAPCGIIN</sequence>
<protein>
    <submittedName>
        <fullName evidence="1">Uncharacterized protein</fullName>
    </submittedName>
</protein>
<gene>
    <name evidence="1" type="ORF">ICL16_28270</name>
</gene>
<dbReference type="Proteomes" id="UP000629098">
    <property type="component" value="Unassembled WGS sequence"/>
</dbReference>
<reference evidence="1" key="1">
    <citation type="submission" date="2020-09" db="EMBL/GenBank/DDBJ databases">
        <title>Iningainema tapete sp. nov. (Scytonemataceae, Cyanobacteria) from greenhouses in central Florida (USA) produces two types of nodularin with biosynthetic potential for microcystin-LR and anabaenopeptins.</title>
        <authorList>
            <person name="Berthold D.E."/>
            <person name="Lefler F.W."/>
            <person name="Huang I.-S."/>
            <person name="Abdulla H."/>
            <person name="Zimba P.V."/>
            <person name="Laughinghouse H.D. IV."/>
        </authorList>
    </citation>
    <scope>NUCLEOTIDE SEQUENCE</scope>
    <source>
        <strain evidence="1">BLCCT55</strain>
    </source>
</reference>